<dbReference type="EMBL" id="GGEC01058671">
    <property type="protein sequence ID" value="MBX39155.1"/>
    <property type="molecule type" value="Transcribed_RNA"/>
</dbReference>
<accession>A0A2P2N9I6</accession>
<dbReference type="AlphaFoldDB" id="A0A2P2N9I6"/>
<name>A0A2P2N9I6_RHIMU</name>
<proteinExistence type="predicted"/>
<protein>
    <submittedName>
        <fullName evidence="1">Uncharacterized protein</fullName>
    </submittedName>
</protein>
<organism evidence="1">
    <name type="scientific">Rhizophora mucronata</name>
    <name type="common">Asiatic mangrove</name>
    <dbReference type="NCBI Taxonomy" id="61149"/>
    <lineage>
        <taxon>Eukaryota</taxon>
        <taxon>Viridiplantae</taxon>
        <taxon>Streptophyta</taxon>
        <taxon>Embryophyta</taxon>
        <taxon>Tracheophyta</taxon>
        <taxon>Spermatophyta</taxon>
        <taxon>Magnoliopsida</taxon>
        <taxon>eudicotyledons</taxon>
        <taxon>Gunneridae</taxon>
        <taxon>Pentapetalae</taxon>
        <taxon>rosids</taxon>
        <taxon>fabids</taxon>
        <taxon>Malpighiales</taxon>
        <taxon>Rhizophoraceae</taxon>
        <taxon>Rhizophora</taxon>
    </lineage>
</organism>
<sequence length="18" mass="2274">MWKQKRFCSAFCSFFEID</sequence>
<reference evidence="1" key="1">
    <citation type="submission" date="2018-02" db="EMBL/GenBank/DDBJ databases">
        <title>Rhizophora mucronata_Transcriptome.</title>
        <authorList>
            <person name="Meera S.P."/>
            <person name="Sreeshan A."/>
            <person name="Augustine A."/>
        </authorList>
    </citation>
    <scope>NUCLEOTIDE SEQUENCE</scope>
    <source>
        <tissue evidence="1">Leaf</tissue>
    </source>
</reference>
<evidence type="ECO:0000313" key="1">
    <source>
        <dbReference type="EMBL" id="MBX39155.1"/>
    </source>
</evidence>